<dbReference type="InterPro" id="IPR022310">
    <property type="entry name" value="NAD/GMP_synthase"/>
</dbReference>
<comment type="pathway">
    <text evidence="1 7 8">Cofactor biosynthesis; NAD(+) biosynthesis; NAD(+) from deamido-NAD(+) (L-Gln route): step 1/1.</text>
</comment>
<dbReference type="CDD" id="cd00553">
    <property type="entry name" value="NAD_synthase"/>
    <property type="match status" value="1"/>
</dbReference>
<dbReference type="SUPFAM" id="SSF52402">
    <property type="entry name" value="Adenine nucleotide alpha hydrolases-like"/>
    <property type="match status" value="1"/>
</dbReference>
<dbReference type="InterPro" id="IPR003694">
    <property type="entry name" value="NAD_synthase"/>
</dbReference>
<dbReference type="HAMAP" id="MF_02090">
    <property type="entry name" value="NadE_glutamine_dep"/>
    <property type="match status" value="1"/>
</dbReference>
<dbReference type="UniPathway" id="UPA00253">
    <property type="reaction ID" value="UER00334"/>
</dbReference>
<reference evidence="14" key="1">
    <citation type="submission" date="2016-10" db="EMBL/GenBank/DDBJ databases">
        <authorList>
            <person name="Varghese N."/>
            <person name="Submissions S."/>
        </authorList>
    </citation>
    <scope>NUCLEOTIDE SEQUENCE [LARGE SCALE GENOMIC DNA]</scope>
    <source>
        <strain evidence="14">DSM 45501</strain>
    </source>
</reference>
<dbReference type="GO" id="GO:0009435">
    <property type="term" value="P:NAD+ biosynthetic process"/>
    <property type="evidence" value="ECO:0007669"/>
    <property type="project" value="UniProtKB-UniRule"/>
</dbReference>
<dbReference type="PANTHER" id="PTHR23090">
    <property type="entry name" value="NH 3 /GLUTAMINE-DEPENDENT NAD + SYNTHETASE"/>
    <property type="match status" value="1"/>
</dbReference>
<dbReference type="GO" id="GO:0004359">
    <property type="term" value="F:glutaminase activity"/>
    <property type="evidence" value="ECO:0007669"/>
    <property type="project" value="InterPro"/>
</dbReference>
<dbReference type="PANTHER" id="PTHR23090:SF9">
    <property type="entry name" value="GLUTAMINE-DEPENDENT NAD(+) SYNTHETASE"/>
    <property type="match status" value="1"/>
</dbReference>
<dbReference type="CDD" id="cd07570">
    <property type="entry name" value="GAT_Gln-NAD-synth"/>
    <property type="match status" value="1"/>
</dbReference>
<comment type="similarity">
    <text evidence="10">Belongs to the NAD synthetase family.</text>
</comment>
<dbReference type="GO" id="GO:0005524">
    <property type="term" value="F:ATP binding"/>
    <property type="evidence" value="ECO:0007669"/>
    <property type="project" value="UniProtKB-UniRule"/>
</dbReference>
<evidence type="ECO:0000256" key="5">
    <source>
        <dbReference type="ARBA" id="ARBA00022840"/>
    </source>
</evidence>
<feature type="binding site" evidence="7">
    <location>
        <position position="122"/>
    </location>
    <ligand>
        <name>L-glutamine</name>
        <dbReference type="ChEBI" id="CHEBI:58359"/>
    </ligand>
</feature>
<feature type="active site" description="Nucleophile; for glutaminase activity" evidence="7">
    <location>
        <position position="152"/>
    </location>
</feature>
<organism evidence="13 14">
    <name type="scientific">Actinopolyspora righensis</name>
    <dbReference type="NCBI Taxonomy" id="995060"/>
    <lineage>
        <taxon>Bacteria</taxon>
        <taxon>Bacillati</taxon>
        <taxon>Actinomycetota</taxon>
        <taxon>Actinomycetes</taxon>
        <taxon>Actinopolysporales</taxon>
        <taxon>Actinopolysporaceae</taxon>
        <taxon>Actinopolyspora</taxon>
        <taxon>Actinopolyspora alba group</taxon>
    </lineage>
</organism>
<dbReference type="GO" id="GO:0008795">
    <property type="term" value="F:NAD+ synthase activity"/>
    <property type="evidence" value="ECO:0007669"/>
    <property type="project" value="UniProtKB-UniRule"/>
</dbReference>
<proteinExistence type="inferred from homology"/>
<dbReference type="EC" id="6.3.5.1" evidence="7 8"/>
<evidence type="ECO:0000256" key="3">
    <source>
        <dbReference type="ARBA" id="ARBA00022598"/>
    </source>
</evidence>
<dbReference type="PIRSF" id="PIRSF006630">
    <property type="entry name" value="NADS_GAT"/>
    <property type="match status" value="1"/>
</dbReference>
<gene>
    <name evidence="7" type="primary">nadE</name>
    <name evidence="13" type="ORF">SAMN04487904_1035</name>
</gene>
<dbReference type="NCBIfam" id="NF010588">
    <property type="entry name" value="PRK13981.1"/>
    <property type="match status" value="1"/>
</dbReference>
<feature type="domain" description="CN hydrolase" evidence="12">
    <location>
        <begin position="4"/>
        <end position="249"/>
    </location>
</feature>
<dbReference type="AlphaFoldDB" id="A0A1I6YNF9"/>
<dbReference type="InterPro" id="IPR000132">
    <property type="entry name" value="Nitrilase/CN_hydratase_CS"/>
</dbReference>
<evidence type="ECO:0000256" key="1">
    <source>
        <dbReference type="ARBA" id="ARBA00005188"/>
    </source>
</evidence>
<evidence type="ECO:0000313" key="13">
    <source>
        <dbReference type="EMBL" id="SFT51788.1"/>
    </source>
</evidence>
<dbReference type="Pfam" id="PF02540">
    <property type="entry name" value="NAD_synthase"/>
    <property type="match status" value="1"/>
</dbReference>
<evidence type="ECO:0000256" key="8">
    <source>
        <dbReference type="PIRNR" id="PIRNR006630"/>
    </source>
</evidence>
<accession>A0A1I6YNF9</accession>
<keyword evidence="5 7" id="KW-0067">ATP-binding</keyword>
<dbReference type="InterPro" id="IPR014729">
    <property type="entry name" value="Rossmann-like_a/b/a_fold"/>
</dbReference>
<dbReference type="PROSITE" id="PS00920">
    <property type="entry name" value="NITRIL_CHT_1"/>
    <property type="match status" value="1"/>
</dbReference>
<dbReference type="SUPFAM" id="SSF56317">
    <property type="entry name" value="Carbon-nitrogen hydrolase"/>
    <property type="match status" value="1"/>
</dbReference>
<dbReference type="Gene3D" id="3.40.50.620">
    <property type="entry name" value="HUPs"/>
    <property type="match status" value="1"/>
</dbReference>
<dbReference type="RefSeq" id="WP_092975227.1">
    <property type="nucleotide sequence ID" value="NZ_FPAT01000003.1"/>
</dbReference>
<dbReference type="EMBL" id="FPAT01000003">
    <property type="protein sequence ID" value="SFT51788.1"/>
    <property type="molecule type" value="Genomic_DNA"/>
</dbReference>
<evidence type="ECO:0000256" key="11">
    <source>
        <dbReference type="SAM" id="MobiDB-lite"/>
    </source>
</evidence>
<feature type="binding site" evidence="7">
    <location>
        <position position="442"/>
    </location>
    <ligand>
        <name>deamido-NAD(+)</name>
        <dbReference type="ChEBI" id="CHEBI:58437"/>
        <note>ligand shared between two neighboring subunits</note>
    </ligand>
</feature>
<dbReference type="GO" id="GO:0003952">
    <property type="term" value="F:NAD+ synthase (glutamine-hydrolyzing) activity"/>
    <property type="evidence" value="ECO:0007669"/>
    <property type="project" value="UniProtKB-UniRule"/>
</dbReference>
<dbReference type="InterPro" id="IPR003010">
    <property type="entry name" value="C-N_Hydrolase"/>
</dbReference>
<feature type="active site" description="For glutaminase activity" evidence="7">
    <location>
        <position position="116"/>
    </location>
</feature>
<dbReference type="InterPro" id="IPR036526">
    <property type="entry name" value="C-N_Hydrolase_sf"/>
</dbReference>
<comment type="catalytic activity">
    <reaction evidence="7 8">
        <text>deamido-NAD(+) + L-glutamine + ATP + H2O = L-glutamate + AMP + diphosphate + NAD(+) + H(+)</text>
        <dbReference type="Rhea" id="RHEA:24384"/>
        <dbReference type="ChEBI" id="CHEBI:15377"/>
        <dbReference type="ChEBI" id="CHEBI:15378"/>
        <dbReference type="ChEBI" id="CHEBI:29985"/>
        <dbReference type="ChEBI" id="CHEBI:30616"/>
        <dbReference type="ChEBI" id="CHEBI:33019"/>
        <dbReference type="ChEBI" id="CHEBI:57540"/>
        <dbReference type="ChEBI" id="CHEBI:58359"/>
        <dbReference type="ChEBI" id="CHEBI:58437"/>
        <dbReference type="ChEBI" id="CHEBI:456215"/>
        <dbReference type="EC" id="6.3.5.1"/>
    </reaction>
</comment>
<evidence type="ECO:0000256" key="4">
    <source>
        <dbReference type="ARBA" id="ARBA00022741"/>
    </source>
</evidence>
<evidence type="ECO:0000259" key="12">
    <source>
        <dbReference type="PROSITE" id="PS50263"/>
    </source>
</evidence>
<keyword evidence="6 7" id="KW-0520">NAD</keyword>
<evidence type="ECO:0000256" key="7">
    <source>
        <dbReference type="HAMAP-Rule" id="MF_02090"/>
    </source>
</evidence>
<dbReference type="Proteomes" id="UP000199165">
    <property type="component" value="Unassembled WGS sequence"/>
</dbReference>
<dbReference type="PROSITE" id="PS50263">
    <property type="entry name" value="CN_HYDROLASE"/>
    <property type="match status" value="1"/>
</dbReference>
<sequence>MPQLRVALAQVNPCVGDIAGNSSLVLERSEEAVAQGAHVVAFPEMVLSGYPVEDLALRKSFAAANRAELESLAVRLRDAGCGEALVIVGHLDRDDEGVRNAASLLHGGEVVSTYFKHHLPNYGVFDEARYFAPGYDLPIVRFHGLDIGVVICEDIWQNGGPIAALGKVGVDAVVCVNGSPYQRAKDHERTQLVVRRAAEAGAPMAYVNMVGAQDELVFDGDSMIATNHGELLSRAPRFAEHLLVRDLELSAGGHTSTDVSPEPVEQGTPLHFRPRALPAFHVDRITLSPDPLPAYEPEENEGITEPLAEEAEVWWALVTGLRDYLRKNGFKSVAFGFSGGIDSSVCAALSADALGADGLYGVSLPSHYSSEHSRSDAAELAERIGCHFEVHPIEDMVRVFVDQLGLSGLAEENVQARCRGITLMALSNQHGHLVLAPGNKTELAVGYSTIYGDAVGGFAPIKDVPKTLVWRLARWRNAEAEKRGETPPIPESSITKEPSAELRPGQVDTDSLPPYELLDEVLDRYVEGDKSYDDLLREGFDAELVERVLRLVDRAEYKRRQYPPGTKITLKAFGRDRRLPVTNRWREARPE</sequence>
<dbReference type="GO" id="GO:0000257">
    <property type="term" value="F:nitrilase activity"/>
    <property type="evidence" value="ECO:0007669"/>
    <property type="project" value="UniProtKB-ARBA"/>
</dbReference>
<dbReference type="NCBIfam" id="TIGR00552">
    <property type="entry name" value="nadE"/>
    <property type="match status" value="1"/>
</dbReference>
<evidence type="ECO:0000256" key="2">
    <source>
        <dbReference type="ARBA" id="ARBA00007145"/>
    </source>
</evidence>
<feature type="region of interest" description="Disordered" evidence="11">
    <location>
        <begin position="481"/>
        <end position="509"/>
    </location>
</feature>
<keyword evidence="3 7" id="KW-0436">Ligase</keyword>
<feature type="binding site" evidence="7">
    <location>
        <position position="179"/>
    </location>
    <ligand>
        <name>L-glutamine</name>
        <dbReference type="ChEBI" id="CHEBI:58359"/>
    </ligand>
</feature>
<name>A0A1I6YNF9_9ACTN</name>
<feature type="binding site" evidence="7">
    <location>
        <begin position="336"/>
        <end position="343"/>
    </location>
    <ligand>
        <name>ATP</name>
        <dbReference type="ChEBI" id="CHEBI:30616"/>
    </ligand>
</feature>
<evidence type="ECO:0000256" key="6">
    <source>
        <dbReference type="ARBA" id="ARBA00023027"/>
    </source>
</evidence>
<feature type="binding site" evidence="7">
    <location>
        <position position="413"/>
    </location>
    <ligand>
        <name>deamido-NAD(+)</name>
        <dbReference type="ChEBI" id="CHEBI:58437"/>
        <note>ligand shared between two neighboring subunits</note>
    </ligand>
</feature>
<dbReference type="GO" id="GO:0005737">
    <property type="term" value="C:cytoplasm"/>
    <property type="evidence" value="ECO:0007669"/>
    <property type="project" value="InterPro"/>
</dbReference>
<dbReference type="Gene3D" id="3.60.110.10">
    <property type="entry name" value="Carbon-nitrogen hydrolase"/>
    <property type="match status" value="1"/>
</dbReference>
<evidence type="ECO:0000256" key="9">
    <source>
        <dbReference type="PROSITE-ProRule" id="PRU10139"/>
    </source>
</evidence>
<dbReference type="FunFam" id="3.40.50.620:FF:000106">
    <property type="entry name" value="Glutamine-dependent NAD(+) synthetase"/>
    <property type="match status" value="1"/>
</dbReference>
<comment type="function">
    <text evidence="7">Catalyzes the ATP-dependent amidation of deamido-NAD to form NAD. Uses L-glutamine as a nitrogen source.</text>
</comment>
<dbReference type="Pfam" id="PF00795">
    <property type="entry name" value="CN_hydrolase"/>
    <property type="match status" value="1"/>
</dbReference>
<dbReference type="STRING" id="995060.SAMN04487904_1035"/>
<comment type="similarity">
    <text evidence="2 7 8">In the C-terminal section; belongs to the NAD synthetase family.</text>
</comment>
<dbReference type="InterPro" id="IPR014445">
    <property type="entry name" value="Gln-dep_NAD_synthase"/>
</dbReference>
<keyword evidence="14" id="KW-1185">Reference proteome</keyword>
<feature type="binding site" evidence="7">
    <location>
        <position position="185"/>
    </location>
    <ligand>
        <name>L-glutamine</name>
        <dbReference type="ChEBI" id="CHEBI:58359"/>
    </ligand>
</feature>
<feature type="active site" description="Proton acceptor" evidence="9">
    <location>
        <position position="44"/>
    </location>
</feature>
<keyword evidence="4 7" id="KW-0547">Nucleotide-binding</keyword>
<comment type="caution">
    <text evidence="7">Lacks conserved residue(s) required for the propagation of feature annotation.</text>
</comment>
<feature type="active site" description="Proton acceptor; for glutaminase activity" evidence="7">
    <location>
        <position position="44"/>
    </location>
</feature>
<evidence type="ECO:0000313" key="14">
    <source>
        <dbReference type="Proteomes" id="UP000199165"/>
    </source>
</evidence>
<feature type="binding site" evidence="7">
    <location>
        <position position="558"/>
    </location>
    <ligand>
        <name>deamido-NAD(+)</name>
        <dbReference type="ChEBI" id="CHEBI:58437"/>
        <note>ligand shared between two neighboring subunits</note>
    </ligand>
</feature>
<protein>
    <recommendedName>
        <fullName evidence="7 8">Glutamine-dependent NAD(+) synthetase</fullName>
        <ecNumber evidence="7 8">6.3.5.1</ecNumber>
    </recommendedName>
    <alternativeName>
        <fullName evidence="7 8">NAD(+) synthase [glutamine-hydrolyzing]</fullName>
    </alternativeName>
</protein>
<evidence type="ECO:0000256" key="10">
    <source>
        <dbReference type="RuleBase" id="RU003811"/>
    </source>
</evidence>